<dbReference type="AlphaFoldDB" id="A0A8S4RHM7"/>
<reference evidence="2" key="1">
    <citation type="submission" date="2022-03" db="EMBL/GenBank/DDBJ databases">
        <authorList>
            <person name="Lindestad O."/>
        </authorList>
    </citation>
    <scope>NUCLEOTIDE SEQUENCE</scope>
</reference>
<feature type="chain" id="PRO_5035715171" evidence="1">
    <location>
        <begin position="24"/>
        <end position="96"/>
    </location>
</feature>
<comment type="caution">
    <text evidence="2">The sequence shown here is derived from an EMBL/GenBank/DDBJ whole genome shotgun (WGS) entry which is preliminary data.</text>
</comment>
<gene>
    <name evidence="2" type="primary">jg17658</name>
    <name evidence="2" type="ORF">PAEG_LOCUS13625</name>
</gene>
<accession>A0A8S4RHM7</accession>
<feature type="signal peptide" evidence="1">
    <location>
        <begin position="1"/>
        <end position="23"/>
    </location>
</feature>
<evidence type="ECO:0000256" key="1">
    <source>
        <dbReference type="SAM" id="SignalP"/>
    </source>
</evidence>
<sequence length="96" mass="11047">MCYKFYVAFAALCTLLLVSQSACEDFETRMPDELYILNSDSVFPIIVTDPNSPLLAAGNRQVIYVCYVQRCQQRCRDWGYRFGRCNSQAICVCSHR</sequence>
<keyword evidence="1" id="KW-0732">Signal</keyword>
<protein>
    <submittedName>
        <fullName evidence="2">Jg17658 protein</fullName>
    </submittedName>
</protein>
<dbReference type="Proteomes" id="UP000838756">
    <property type="component" value="Unassembled WGS sequence"/>
</dbReference>
<dbReference type="EMBL" id="CAKXAJ010025186">
    <property type="protein sequence ID" value="CAH2236144.1"/>
    <property type="molecule type" value="Genomic_DNA"/>
</dbReference>
<dbReference type="OrthoDB" id="6897986at2759"/>
<proteinExistence type="predicted"/>
<evidence type="ECO:0000313" key="3">
    <source>
        <dbReference type="Proteomes" id="UP000838756"/>
    </source>
</evidence>
<name>A0A8S4RHM7_9NEOP</name>
<evidence type="ECO:0000313" key="2">
    <source>
        <dbReference type="EMBL" id="CAH2236144.1"/>
    </source>
</evidence>
<keyword evidence="3" id="KW-1185">Reference proteome</keyword>
<organism evidence="2 3">
    <name type="scientific">Pararge aegeria aegeria</name>
    <dbReference type="NCBI Taxonomy" id="348720"/>
    <lineage>
        <taxon>Eukaryota</taxon>
        <taxon>Metazoa</taxon>
        <taxon>Ecdysozoa</taxon>
        <taxon>Arthropoda</taxon>
        <taxon>Hexapoda</taxon>
        <taxon>Insecta</taxon>
        <taxon>Pterygota</taxon>
        <taxon>Neoptera</taxon>
        <taxon>Endopterygota</taxon>
        <taxon>Lepidoptera</taxon>
        <taxon>Glossata</taxon>
        <taxon>Ditrysia</taxon>
        <taxon>Papilionoidea</taxon>
        <taxon>Nymphalidae</taxon>
        <taxon>Satyrinae</taxon>
        <taxon>Satyrini</taxon>
        <taxon>Parargina</taxon>
        <taxon>Pararge</taxon>
    </lineage>
</organism>